<proteinExistence type="predicted"/>
<feature type="non-terminal residue" evidence="1">
    <location>
        <position position="292"/>
    </location>
</feature>
<evidence type="ECO:0000313" key="1">
    <source>
        <dbReference type="EMBL" id="SVA95334.1"/>
    </source>
</evidence>
<reference evidence="1" key="1">
    <citation type="submission" date="2018-05" db="EMBL/GenBank/DDBJ databases">
        <authorList>
            <person name="Lanie J.A."/>
            <person name="Ng W.-L."/>
            <person name="Kazmierczak K.M."/>
            <person name="Andrzejewski T.M."/>
            <person name="Davidsen T.M."/>
            <person name="Wayne K.J."/>
            <person name="Tettelin H."/>
            <person name="Glass J.I."/>
            <person name="Rusch D."/>
            <person name="Podicherti R."/>
            <person name="Tsui H.-C.T."/>
            <person name="Winkler M.E."/>
        </authorList>
    </citation>
    <scope>NUCLEOTIDE SEQUENCE</scope>
</reference>
<organism evidence="1">
    <name type="scientific">marine metagenome</name>
    <dbReference type="NCBI Taxonomy" id="408172"/>
    <lineage>
        <taxon>unclassified sequences</taxon>
        <taxon>metagenomes</taxon>
        <taxon>ecological metagenomes</taxon>
    </lineage>
</organism>
<accession>A0A382A1W7</accession>
<name>A0A382A1W7_9ZZZZ</name>
<dbReference type="AlphaFoldDB" id="A0A382A1W7"/>
<gene>
    <name evidence="1" type="ORF">METZ01_LOCUS148188</name>
</gene>
<dbReference type="EMBL" id="UINC01023518">
    <property type="protein sequence ID" value="SVA95334.1"/>
    <property type="molecule type" value="Genomic_DNA"/>
</dbReference>
<sequence length="292" mass="32628">MEVSSLAQPLFLKRIMNRTQILSLLLLILITAIPQKLFAEVVTQSFDGNRLAVMPGVLLTRLVNTVAFSYSFKDYKVKHVETTPTKPFPERPRASERIKYTGKALLLAMAFGDNSSMPDYGFEISGGSEKITIDTGYPSSDVTNTRVRDATFKKLNIHVGANLSPVGLDNLALGLLYQRNEPTMDTTMTATTDYFYNNNFTGLKGVYKTVGWNLVYNLPKDLFVYDFIYLSLGATNTTFDTNDTNSQVQRYGGNTTVSGSPNSGTAKHKDYVGGTAILTEKYRAEYYHFLRY</sequence>
<protein>
    <submittedName>
        <fullName evidence="1">Uncharacterized protein</fullName>
    </submittedName>
</protein>